<gene>
    <name evidence="2" type="ORF">DJ010_00885</name>
</gene>
<keyword evidence="3" id="KW-1185">Reference proteome</keyword>
<sequence length="341" mass="35674">MAELTELTYGQSTELPDVDLRAHLTGGAPGVELHAVDAQGKDAAIGRIDPVTVLVGRVGHVRLVARPASGPDFPAGTRIGLDVRLASTAVEAEQVLVPATDAGALTELELARLERTGAGWRMLVPDQDGRAGPAPDEAPGKHAPRGPLDEREHPWLTAGRAAVRRARGGQAPHRSGEPWGLVLDGSYSMRASFPGETLGHLVEMVAGILAESSGRLPVAAVVTGLTRPVLVDEAVARPQVLVDRVLEDRRPPSWNLATPAVRQAVAQGARAIAVVTDGVPADFYDLAEYANGGTSRVVLVVSAGPLHGREGFSSRLSVVELEPTADGWESAEMVHALTGDA</sequence>
<evidence type="ECO:0000256" key="1">
    <source>
        <dbReference type="SAM" id="MobiDB-lite"/>
    </source>
</evidence>
<proteinExistence type="predicted"/>
<evidence type="ECO:0000313" key="2">
    <source>
        <dbReference type="EMBL" id="PWN04241.1"/>
    </source>
</evidence>
<dbReference type="EMBL" id="QGDD01000001">
    <property type="protein sequence ID" value="PWN04241.1"/>
    <property type="molecule type" value="Genomic_DNA"/>
</dbReference>
<dbReference type="Proteomes" id="UP000245507">
    <property type="component" value="Unassembled WGS sequence"/>
</dbReference>
<comment type="caution">
    <text evidence="2">The sequence shown here is derived from an EMBL/GenBank/DDBJ whole genome shotgun (WGS) entry which is preliminary data.</text>
</comment>
<protein>
    <submittedName>
        <fullName evidence="2">Uncharacterized protein</fullName>
    </submittedName>
</protein>
<name>A0A316TKT8_9ACTN</name>
<dbReference type="RefSeq" id="WP_109691748.1">
    <property type="nucleotide sequence ID" value="NZ_QGDD01000001.1"/>
</dbReference>
<organism evidence="2 3">
    <name type="scientific">Nocardioides silvaticus</name>
    <dbReference type="NCBI Taxonomy" id="2201891"/>
    <lineage>
        <taxon>Bacteria</taxon>
        <taxon>Bacillati</taxon>
        <taxon>Actinomycetota</taxon>
        <taxon>Actinomycetes</taxon>
        <taxon>Propionibacteriales</taxon>
        <taxon>Nocardioidaceae</taxon>
        <taxon>Nocardioides</taxon>
    </lineage>
</organism>
<feature type="region of interest" description="Disordered" evidence="1">
    <location>
        <begin position="125"/>
        <end position="154"/>
    </location>
</feature>
<dbReference type="AlphaFoldDB" id="A0A316TKT8"/>
<reference evidence="2 3" key="1">
    <citation type="submission" date="2018-05" db="EMBL/GenBank/DDBJ databases">
        <title>Nocardioides silvaticus genome.</title>
        <authorList>
            <person name="Li C."/>
            <person name="Wang G."/>
        </authorList>
    </citation>
    <scope>NUCLEOTIDE SEQUENCE [LARGE SCALE GENOMIC DNA]</scope>
    <source>
        <strain evidence="2 3">CCTCC AB 2018079</strain>
    </source>
</reference>
<accession>A0A316TKT8</accession>
<evidence type="ECO:0000313" key="3">
    <source>
        <dbReference type="Proteomes" id="UP000245507"/>
    </source>
</evidence>